<protein>
    <submittedName>
        <fullName evidence="2">Uncharacterized protein</fullName>
    </submittedName>
</protein>
<comment type="caution">
    <text evidence="2">The sequence shown here is derived from an EMBL/GenBank/DDBJ whole genome shotgun (WGS) entry which is preliminary data.</text>
</comment>
<feature type="chain" id="PRO_5046344812" evidence="1">
    <location>
        <begin position="24"/>
        <end position="137"/>
    </location>
</feature>
<evidence type="ECO:0000313" key="3">
    <source>
        <dbReference type="Proteomes" id="UP000626982"/>
    </source>
</evidence>
<proteinExistence type="predicted"/>
<gene>
    <name evidence="2" type="ORF">GCM10010968_16680</name>
</gene>
<keyword evidence="1" id="KW-0732">Signal</keyword>
<sequence length="137" mass="14097">MRAVVVACGTLLLAACGAVTAEAEPEVGSGGACAAPTAALAEGQDARVEPGDVVVVELVHFEADCDDMVQNGTPLPGRPDFPVPIRWIQGDSALHVDDAWTSDAGLQVVEVEVPPEASPGQAIIEIQLMRVTVDVEG</sequence>
<reference evidence="3" key="1">
    <citation type="journal article" date="2019" name="Int. J. Syst. Evol. Microbiol.">
        <title>The Global Catalogue of Microorganisms (GCM) 10K type strain sequencing project: providing services to taxonomists for standard genome sequencing and annotation.</title>
        <authorList>
            <consortium name="The Broad Institute Genomics Platform"/>
            <consortium name="The Broad Institute Genome Sequencing Center for Infectious Disease"/>
            <person name="Wu L."/>
            <person name="Ma J."/>
        </authorList>
    </citation>
    <scope>NUCLEOTIDE SEQUENCE [LARGE SCALE GENOMIC DNA]</scope>
    <source>
        <strain evidence="3">CGMCC 1.6960</strain>
    </source>
</reference>
<name>A0ABQ2KMW8_9MICO</name>
<accession>A0ABQ2KMW8</accession>
<dbReference type="PROSITE" id="PS51257">
    <property type="entry name" value="PROKAR_LIPOPROTEIN"/>
    <property type="match status" value="1"/>
</dbReference>
<dbReference type="EMBL" id="BMLM01000001">
    <property type="protein sequence ID" value="GGN84647.1"/>
    <property type="molecule type" value="Genomic_DNA"/>
</dbReference>
<dbReference type="Proteomes" id="UP000626982">
    <property type="component" value="Unassembled WGS sequence"/>
</dbReference>
<organism evidence="2 3">
    <name type="scientific">Agrococcus terreus</name>
    <dbReference type="NCBI Taxonomy" id="574649"/>
    <lineage>
        <taxon>Bacteria</taxon>
        <taxon>Bacillati</taxon>
        <taxon>Actinomycetota</taxon>
        <taxon>Actinomycetes</taxon>
        <taxon>Micrococcales</taxon>
        <taxon>Microbacteriaceae</taxon>
        <taxon>Agrococcus</taxon>
    </lineage>
</organism>
<keyword evidence="3" id="KW-1185">Reference proteome</keyword>
<feature type="signal peptide" evidence="1">
    <location>
        <begin position="1"/>
        <end position="23"/>
    </location>
</feature>
<evidence type="ECO:0000313" key="2">
    <source>
        <dbReference type="EMBL" id="GGN84647.1"/>
    </source>
</evidence>
<evidence type="ECO:0000256" key="1">
    <source>
        <dbReference type="SAM" id="SignalP"/>
    </source>
</evidence>